<dbReference type="InParanoid" id="A0A165QDH1"/>
<name>A0A165QDH1_EXIGL</name>
<sequence length="69" mass="7137">MAFRAVDHPLVTASLCPQYKSSKVADVVAQTSLGRSTAVALCVDTISSIARGESTPVAIMISAPKPFSS</sequence>
<dbReference type="EMBL" id="KV425883">
    <property type="protein sequence ID" value="KZW03446.1"/>
    <property type="molecule type" value="Genomic_DNA"/>
</dbReference>
<accession>A0A165QDH1</accession>
<evidence type="ECO:0000313" key="1">
    <source>
        <dbReference type="EMBL" id="KZW03446.1"/>
    </source>
</evidence>
<dbReference type="AlphaFoldDB" id="A0A165QDH1"/>
<protein>
    <submittedName>
        <fullName evidence="1">Uncharacterized protein</fullName>
    </submittedName>
</protein>
<gene>
    <name evidence="1" type="ORF">EXIGLDRAFT_758803</name>
</gene>
<proteinExistence type="predicted"/>
<organism evidence="1 2">
    <name type="scientific">Exidia glandulosa HHB12029</name>
    <dbReference type="NCBI Taxonomy" id="1314781"/>
    <lineage>
        <taxon>Eukaryota</taxon>
        <taxon>Fungi</taxon>
        <taxon>Dikarya</taxon>
        <taxon>Basidiomycota</taxon>
        <taxon>Agaricomycotina</taxon>
        <taxon>Agaricomycetes</taxon>
        <taxon>Auriculariales</taxon>
        <taxon>Exidiaceae</taxon>
        <taxon>Exidia</taxon>
    </lineage>
</organism>
<evidence type="ECO:0000313" key="2">
    <source>
        <dbReference type="Proteomes" id="UP000077266"/>
    </source>
</evidence>
<keyword evidence="2" id="KW-1185">Reference proteome</keyword>
<dbReference type="Proteomes" id="UP000077266">
    <property type="component" value="Unassembled WGS sequence"/>
</dbReference>
<reference evidence="1 2" key="1">
    <citation type="journal article" date="2016" name="Mol. Biol. Evol.">
        <title>Comparative Genomics of Early-Diverging Mushroom-Forming Fungi Provides Insights into the Origins of Lignocellulose Decay Capabilities.</title>
        <authorList>
            <person name="Nagy L.G."/>
            <person name="Riley R."/>
            <person name="Tritt A."/>
            <person name="Adam C."/>
            <person name="Daum C."/>
            <person name="Floudas D."/>
            <person name="Sun H."/>
            <person name="Yadav J.S."/>
            <person name="Pangilinan J."/>
            <person name="Larsson K.H."/>
            <person name="Matsuura K."/>
            <person name="Barry K."/>
            <person name="Labutti K."/>
            <person name="Kuo R."/>
            <person name="Ohm R.A."/>
            <person name="Bhattacharya S.S."/>
            <person name="Shirouzu T."/>
            <person name="Yoshinaga Y."/>
            <person name="Martin F.M."/>
            <person name="Grigoriev I.V."/>
            <person name="Hibbett D.S."/>
        </authorList>
    </citation>
    <scope>NUCLEOTIDE SEQUENCE [LARGE SCALE GENOMIC DNA]</scope>
    <source>
        <strain evidence="1 2">HHB12029</strain>
    </source>
</reference>